<keyword evidence="3" id="KW-1185">Reference proteome</keyword>
<gene>
    <name evidence="2" type="ORF">VP01_4018g1</name>
</gene>
<proteinExistence type="predicted"/>
<dbReference type="VEuPathDB" id="FungiDB:VP01_4018g1"/>
<protein>
    <submittedName>
        <fullName evidence="2">Putative signal peptide protein</fullName>
    </submittedName>
</protein>
<organism evidence="2 3">
    <name type="scientific">Puccinia sorghi</name>
    <dbReference type="NCBI Taxonomy" id="27349"/>
    <lineage>
        <taxon>Eukaryota</taxon>
        <taxon>Fungi</taxon>
        <taxon>Dikarya</taxon>
        <taxon>Basidiomycota</taxon>
        <taxon>Pucciniomycotina</taxon>
        <taxon>Pucciniomycetes</taxon>
        <taxon>Pucciniales</taxon>
        <taxon>Pucciniaceae</taxon>
        <taxon>Puccinia</taxon>
    </lineage>
</organism>
<dbReference type="Proteomes" id="UP000037035">
    <property type="component" value="Unassembled WGS sequence"/>
</dbReference>
<dbReference type="EMBL" id="LAVV01009078">
    <property type="protein sequence ID" value="KNZ51262.1"/>
    <property type="molecule type" value="Genomic_DNA"/>
</dbReference>
<comment type="caution">
    <text evidence="2">The sequence shown here is derived from an EMBL/GenBank/DDBJ whole genome shotgun (WGS) entry which is preliminary data.</text>
</comment>
<name>A0A0L6USP0_9BASI</name>
<accession>A0A0L6USP0</accession>
<keyword evidence="1" id="KW-0732">Signal</keyword>
<evidence type="ECO:0000313" key="2">
    <source>
        <dbReference type="EMBL" id="KNZ51262.1"/>
    </source>
</evidence>
<evidence type="ECO:0000256" key="1">
    <source>
        <dbReference type="SAM" id="SignalP"/>
    </source>
</evidence>
<feature type="chain" id="PRO_5005567843" evidence="1">
    <location>
        <begin position="19"/>
        <end position="359"/>
    </location>
</feature>
<sequence length="359" mass="40215">MLCTTQFLPAIFYIPLLSLSLFQASTPSIPTHLMTLWKEKPSQQVTECPSPMCVELVLLRKTTRLLYSPNFSSSFCGRQYNDRMMYKIPTTPKPTTLPLPPVPAPNEFLHPQIPRQFPLPVAPPRFDRPCICLALQAPCCTTSGPPGALPAHLAPCSTLKNNPLCLFWLTKGNFNPLSQTKALKILSFVYFGLPQLQKVTPQFMGSHLYFPHFIVPAFQTITPQFRETVLKIPHISFSSFQTFNSQCSLCQMSPFILKFLEAFLFLNITHLLVAVCLNIPMKKSSLPRRSPVLPTHTQSSRNVLLLGSSLTTSDTYNFSLTLSDCIFGISAYLLSWNISSILSLYCSCTSLTSQCRSTF</sequence>
<dbReference type="AlphaFoldDB" id="A0A0L6USP0"/>
<evidence type="ECO:0000313" key="3">
    <source>
        <dbReference type="Proteomes" id="UP000037035"/>
    </source>
</evidence>
<reference evidence="2 3" key="1">
    <citation type="submission" date="2015-08" db="EMBL/GenBank/DDBJ databases">
        <title>Next Generation Sequencing and Analysis of the Genome of Puccinia sorghi L Schw, the Causal Agent of Maize Common Rust.</title>
        <authorList>
            <person name="Rochi L."/>
            <person name="Burguener G."/>
            <person name="Darino M."/>
            <person name="Turjanski A."/>
            <person name="Kreff E."/>
            <person name="Dieguez M.J."/>
            <person name="Sacco F."/>
        </authorList>
    </citation>
    <scope>NUCLEOTIDE SEQUENCE [LARGE SCALE GENOMIC DNA]</scope>
    <source>
        <strain evidence="2 3">RO10H11247</strain>
    </source>
</reference>
<feature type="signal peptide" evidence="1">
    <location>
        <begin position="1"/>
        <end position="18"/>
    </location>
</feature>